<comment type="caution">
    <text evidence="2">The sequence shown here is derived from an EMBL/GenBank/DDBJ whole genome shotgun (WGS) entry which is preliminary data.</text>
</comment>
<dbReference type="NCBIfam" id="TIGR00616">
    <property type="entry name" value="rect"/>
    <property type="match status" value="1"/>
</dbReference>
<name>A0ABQ0PGR3_9PROT</name>
<evidence type="ECO:0000256" key="1">
    <source>
        <dbReference type="SAM" id="MobiDB-lite"/>
    </source>
</evidence>
<dbReference type="Proteomes" id="UP001061452">
    <property type="component" value="Unassembled WGS sequence"/>
</dbReference>
<dbReference type="Pfam" id="PF03837">
    <property type="entry name" value="RecT"/>
    <property type="match status" value="1"/>
</dbReference>
<keyword evidence="3" id="KW-1185">Reference proteome</keyword>
<dbReference type="InterPro" id="IPR018330">
    <property type="entry name" value="RecT_fam"/>
</dbReference>
<dbReference type="EMBL" id="BAQJ01000033">
    <property type="protein sequence ID" value="GBQ68078.1"/>
    <property type="molecule type" value="Genomic_DNA"/>
</dbReference>
<proteinExistence type="predicted"/>
<protein>
    <submittedName>
        <fullName evidence="2">Recombinational DNA repair protein</fullName>
    </submittedName>
</protein>
<dbReference type="RefSeq" id="WP_048883380.1">
    <property type="nucleotide sequence ID" value="NZ_BAQJ01000033.1"/>
</dbReference>
<sequence length="284" mass="31776">MNNVPQNNYGNRSPARGRLNGQTFAAEFAKIMPQVKAVLPAHISVDKFERVVRIAVQKNDKLLECSPRSLFMECVKAASDGLLPDGREGAIVPRGSEAVWQPMVSGLMKLARNSGQIASISSQVVYKGERFRVVLGDDERIEHERDLDIAGETEIVAAYAVARLKDGSEPIREIMTWKQIEKVRNTNKYWMKGPWKDWGDEMARKTVIRRLSKRLPFSTDQNDERLQEAIQRTDALVDLIADPEPTAQEMDPFEAAAHGVDPAAIENNQQAVSDPITEKEQVPA</sequence>
<dbReference type="InterPro" id="IPR004590">
    <property type="entry name" value="ssDNA_annealing_RecT"/>
</dbReference>
<accession>A0ABQ0PGR3</accession>
<reference evidence="2" key="1">
    <citation type="submission" date="2013-04" db="EMBL/GenBank/DDBJ databases">
        <title>The genome sequencing project of 58 acetic acid bacteria.</title>
        <authorList>
            <person name="Okamoto-Kainuma A."/>
            <person name="Ishikawa M."/>
            <person name="Umino S."/>
            <person name="Koizumi Y."/>
            <person name="Shiwa Y."/>
            <person name="Yoshikawa H."/>
            <person name="Matsutani M."/>
            <person name="Matsushita K."/>
        </authorList>
    </citation>
    <scope>NUCLEOTIDE SEQUENCE</scope>
    <source>
        <strain evidence="2">NRIC 0521</strain>
    </source>
</reference>
<organism evidence="2 3">
    <name type="scientific">Komagataeibacter intermedius NRIC 0521</name>
    <dbReference type="NCBI Taxonomy" id="1307934"/>
    <lineage>
        <taxon>Bacteria</taxon>
        <taxon>Pseudomonadati</taxon>
        <taxon>Pseudomonadota</taxon>
        <taxon>Alphaproteobacteria</taxon>
        <taxon>Acetobacterales</taxon>
        <taxon>Acetobacteraceae</taxon>
        <taxon>Komagataeibacter</taxon>
    </lineage>
</organism>
<gene>
    <name evidence="2" type="ORF">AA0521_1148</name>
</gene>
<evidence type="ECO:0000313" key="2">
    <source>
        <dbReference type="EMBL" id="GBQ68078.1"/>
    </source>
</evidence>
<feature type="region of interest" description="Disordered" evidence="1">
    <location>
        <begin position="244"/>
        <end position="284"/>
    </location>
</feature>
<evidence type="ECO:0000313" key="3">
    <source>
        <dbReference type="Proteomes" id="UP001061452"/>
    </source>
</evidence>